<dbReference type="InterPro" id="IPR005180">
    <property type="entry name" value="DUF302"/>
</dbReference>
<evidence type="ECO:0000259" key="1">
    <source>
        <dbReference type="Pfam" id="PF03625"/>
    </source>
</evidence>
<evidence type="ECO:0000313" key="2">
    <source>
        <dbReference type="EMBL" id="VAX25132.1"/>
    </source>
</evidence>
<reference evidence="2" key="1">
    <citation type="submission" date="2018-06" db="EMBL/GenBank/DDBJ databases">
        <authorList>
            <person name="Zhirakovskaya E."/>
        </authorList>
    </citation>
    <scope>NUCLEOTIDE SEQUENCE</scope>
</reference>
<dbReference type="AlphaFoldDB" id="A0A3B1CAD7"/>
<sequence length="140" mass="15707">MDVNSDIVTLSFQDIGFDEFLADLVKAIQVTNYRVVKIVNVDNIHMRTNLDPNLNIGFKNYKIVEICNLMNCNEIISSDLRAGVFMPVRFSVYQPNKSNEILVSYLRPLAVAKLFGSARMLKAAKGIENDMAEIIATASF</sequence>
<feature type="domain" description="DUF302" evidence="1">
    <location>
        <begin position="44"/>
        <end position="108"/>
    </location>
</feature>
<proteinExistence type="predicted"/>
<dbReference type="CDD" id="cd14797">
    <property type="entry name" value="DUF302"/>
    <property type="match status" value="1"/>
</dbReference>
<gene>
    <name evidence="2" type="ORF">MNBD_NITROSPINAE02-1683</name>
</gene>
<accession>A0A3B1CAD7</accession>
<dbReference type="EMBL" id="UOGE01000101">
    <property type="protein sequence ID" value="VAX25132.1"/>
    <property type="molecule type" value="Genomic_DNA"/>
</dbReference>
<name>A0A3B1CAD7_9ZZZZ</name>
<dbReference type="Pfam" id="PF03625">
    <property type="entry name" value="DUF302"/>
    <property type="match status" value="1"/>
</dbReference>
<dbReference type="InterPro" id="IPR035923">
    <property type="entry name" value="TT1751-like_sf"/>
</dbReference>
<organism evidence="2">
    <name type="scientific">hydrothermal vent metagenome</name>
    <dbReference type="NCBI Taxonomy" id="652676"/>
    <lineage>
        <taxon>unclassified sequences</taxon>
        <taxon>metagenomes</taxon>
        <taxon>ecological metagenomes</taxon>
    </lineage>
</organism>
<protein>
    <recommendedName>
        <fullName evidence="1">DUF302 domain-containing protein</fullName>
    </recommendedName>
</protein>
<dbReference type="SUPFAM" id="SSF103247">
    <property type="entry name" value="TT1751-like"/>
    <property type="match status" value="1"/>
</dbReference>
<dbReference type="Gene3D" id="3.30.310.70">
    <property type="entry name" value="TT1751-like domain"/>
    <property type="match status" value="1"/>
</dbReference>